<evidence type="ECO:0000256" key="2">
    <source>
        <dbReference type="SAM" id="Phobius"/>
    </source>
</evidence>
<evidence type="ECO:0000256" key="1">
    <source>
        <dbReference type="SAM" id="MobiDB-lite"/>
    </source>
</evidence>
<name>A0A4R1PR63_9GAMM</name>
<reference evidence="3 4" key="1">
    <citation type="submission" date="2019-03" db="EMBL/GenBank/DDBJ databases">
        <title>Genomic Encyclopedia of Type Strains, Phase IV (KMG-IV): sequencing the most valuable type-strain genomes for metagenomic binning, comparative biology and taxonomic classification.</title>
        <authorList>
            <person name="Goeker M."/>
        </authorList>
    </citation>
    <scope>NUCLEOTIDE SEQUENCE [LARGE SCALE GENOMIC DNA]</scope>
    <source>
        <strain evidence="3 4">DSM 2286</strain>
    </source>
</reference>
<dbReference type="Proteomes" id="UP000295169">
    <property type="component" value="Unassembled WGS sequence"/>
</dbReference>
<feature type="compositionally biased region" description="Low complexity" evidence="1">
    <location>
        <begin position="20"/>
        <end position="32"/>
    </location>
</feature>
<gene>
    <name evidence="3" type="ORF">EV691_10856</name>
</gene>
<keyword evidence="2" id="KW-1133">Transmembrane helix</keyword>
<organism evidence="3 4">
    <name type="scientific">Azotobacter chroococcum</name>
    <dbReference type="NCBI Taxonomy" id="353"/>
    <lineage>
        <taxon>Bacteria</taxon>
        <taxon>Pseudomonadati</taxon>
        <taxon>Pseudomonadota</taxon>
        <taxon>Gammaproteobacteria</taxon>
        <taxon>Pseudomonadales</taxon>
        <taxon>Pseudomonadaceae</taxon>
        <taxon>Azotobacter</taxon>
    </lineage>
</organism>
<dbReference type="AlphaFoldDB" id="A0A4R1PR63"/>
<evidence type="ECO:0000313" key="4">
    <source>
        <dbReference type="Proteomes" id="UP000295169"/>
    </source>
</evidence>
<evidence type="ECO:0000313" key="3">
    <source>
        <dbReference type="EMBL" id="TCL32285.1"/>
    </source>
</evidence>
<dbReference type="EMBL" id="SMMU01000008">
    <property type="protein sequence ID" value="TCL32285.1"/>
    <property type="molecule type" value="Genomic_DNA"/>
</dbReference>
<keyword evidence="2" id="KW-0472">Membrane</keyword>
<feature type="region of interest" description="Disordered" evidence="1">
    <location>
        <begin position="1"/>
        <end position="50"/>
    </location>
</feature>
<sequence length="211" mass="23247">MTHVAPAGQKPKTVVGLIKQQDAQATAMTDAPPDTPGPRTQPDDAQQDDFAPRHYPIADQIVRQRRIWKHERIGFVVLLAFIALALSGLFASGPLSRHIGSSPQQRLTVEYERFLRNGASSRIVLVARTSPSARATLRIDQAFLRAHVVESLQPQPLSARSHEGGLELAGQADERGEFSLYLTIRPDGIGLVRSTAWFEGDSVVFTQFIYP</sequence>
<protein>
    <submittedName>
        <fullName evidence="3">Uncharacterized protein</fullName>
    </submittedName>
</protein>
<proteinExistence type="predicted"/>
<comment type="caution">
    <text evidence="3">The sequence shown here is derived from an EMBL/GenBank/DDBJ whole genome shotgun (WGS) entry which is preliminary data.</text>
</comment>
<feature type="transmembrane region" description="Helical" evidence="2">
    <location>
        <begin position="73"/>
        <end position="95"/>
    </location>
</feature>
<keyword evidence="2" id="KW-0812">Transmembrane</keyword>
<accession>A0A4R1PR63</accession>